<dbReference type="InterPro" id="IPR001647">
    <property type="entry name" value="HTH_TetR"/>
</dbReference>
<sequence length="195" mass="22828">MPRKRQSTKSRIVKAAWNLFFKNGYEDTTVEDIIAASKTSKGTFYHYFKGKEALLNSLSYLFDQKYEELYGVIDPALSAYDKLLFLNHELFYMIKTSVDIKLLAYLYSSQLITKDQKSLSDHKRFYFTWISEIIQTALDNGEFKNTSTTEELVNIYAMYERAILYDWALFKGKFDLTDYSDKLLPHVLDTFVEGV</sequence>
<name>A0ABR7EVZ1_9FIRM</name>
<comment type="caution">
    <text evidence="4">The sequence shown here is derived from an EMBL/GenBank/DDBJ whole genome shotgun (WGS) entry which is preliminary data.</text>
</comment>
<dbReference type="PANTHER" id="PTHR43479:SF11">
    <property type="entry name" value="ACREF_ENVCD OPERON REPRESSOR-RELATED"/>
    <property type="match status" value="1"/>
</dbReference>
<accession>A0ABR7EVZ1</accession>
<feature type="DNA-binding region" description="H-T-H motif" evidence="2">
    <location>
        <begin position="29"/>
        <end position="48"/>
    </location>
</feature>
<dbReference type="RefSeq" id="WP_117537779.1">
    <property type="nucleotide sequence ID" value="NZ_JACOOY010000011.1"/>
</dbReference>
<keyword evidence="1 2" id="KW-0238">DNA-binding</keyword>
<evidence type="ECO:0000256" key="2">
    <source>
        <dbReference type="PROSITE-ProRule" id="PRU00335"/>
    </source>
</evidence>
<dbReference type="InterPro" id="IPR050624">
    <property type="entry name" value="HTH-type_Tx_Regulator"/>
</dbReference>
<proteinExistence type="predicted"/>
<dbReference type="SUPFAM" id="SSF46689">
    <property type="entry name" value="Homeodomain-like"/>
    <property type="match status" value="1"/>
</dbReference>
<feature type="domain" description="HTH tetR-type" evidence="3">
    <location>
        <begin position="6"/>
        <end position="66"/>
    </location>
</feature>
<dbReference type="PROSITE" id="PS50977">
    <property type="entry name" value="HTH_TETR_2"/>
    <property type="match status" value="1"/>
</dbReference>
<dbReference type="Pfam" id="PF00440">
    <property type="entry name" value="TetR_N"/>
    <property type="match status" value="1"/>
</dbReference>
<dbReference type="PRINTS" id="PR00455">
    <property type="entry name" value="HTHTETR"/>
</dbReference>
<dbReference type="Gene3D" id="1.10.357.10">
    <property type="entry name" value="Tetracycline Repressor, domain 2"/>
    <property type="match status" value="1"/>
</dbReference>
<keyword evidence="5" id="KW-1185">Reference proteome</keyword>
<dbReference type="EMBL" id="JACOOY010000011">
    <property type="protein sequence ID" value="MBC5665489.1"/>
    <property type="molecule type" value="Genomic_DNA"/>
</dbReference>
<dbReference type="Proteomes" id="UP000647235">
    <property type="component" value="Unassembled WGS sequence"/>
</dbReference>
<gene>
    <name evidence="4" type="ORF">H8S07_09435</name>
</gene>
<reference evidence="4 5" key="1">
    <citation type="submission" date="2020-08" db="EMBL/GenBank/DDBJ databases">
        <title>Genome public.</title>
        <authorList>
            <person name="Liu C."/>
            <person name="Sun Q."/>
        </authorList>
    </citation>
    <scope>NUCLEOTIDE SEQUENCE [LARGE SCALE GENOMIC DNA]</scope>
    <source>
        <strain evidence="4 5">NSJ-36</strain>
    </source>
</reference>
<evidence type="ECO:0000313" key="5">
    <source>
        <dbReference type="Proteomes" id="UP000647235"/>
    </source>
</evidence>
<dbReference type="InterPro" id="IPR009057">
    <property type="entry name" value="Homeodomain-like_sf"/>
</dbReference>
<protein>
    <submittedName>
        <fullName evidence="4">TetR/AcrR family transcriptional regulator</fullName>
    </submittedName>
</protein>
<dbReference type="SUPFAM" id="SSF48498">
    <property type="entry name" value="Tetracyclin repressor-like, C-terminal domain"/>
    <property type="match status" value="1"/>
</dbReference>
<evidence type="ECO:0000259" key="3">
    <source>
        <dbReference type="PROSITE" id="PS50977"/>
    </source>
</evidence>
<evidence type="ECO:0000313" key="4">
    <source>
        <dbReference type="EMBL" id="MBC5665489.1"/>
    </source>
</evidence>
<dbReference type="InterPro" id="IPR036271">
    <property type="entry name" value="Tet_transcr_reg_TetR-rel_C_sf"/>
</dbReference>
<organism evidence="4 5">
    <name type="scientific">Dorea hominis</name>
    <dbReference type="NCBI Taxonomy" id="2763040"/>
    <lineage>
        <taxon>Bacteria</taxon>
        <taxon>Bacillati</taxon>
        <taxon>Bacillota</taxon>
        <taxon>Clostridia</taxon>
        <taxon>Lachnospirales</taxon>
        <taxon>Lachnospiraceae</taxon>
        <taxon>Dorea</taxon>
    </lineage>
</organism>
<dbReference type="PANTHER" id="PTHR43479">
    <property type="entry name" value="ACREF/ENVCD OPERON REPRESSOR-RELATED"/>
    <property type="match status" value="1"/>
</dbReference>
<evidence type="ECO:0000256" key="1">
    <source>
        <dbReference type="ARBA" id="ARBA00023125"/>
    </source>
</evidence>